<organism evidence="11 12">
    <name type="scientific">Seminavis robusta</name>
    <dbReference type="NCBI Taxonomy" id="568900"/>
    <lineage>
        <taxon>Eukaryota</taxon>
        <taxon>Sar</taxon>
        <taxon>Stramenopiles</taxon>
        <taxon>Ochrophyta</taxon>
        <taxon>Bacillariophyta</taxon>
        <taxon>Bacillariophyceae</taxon>
        <taxon>Bacillariophycidae</taxon>
        <taxon>Naviculales</taxon>
        <taxon>Naviculaceae</taxon>
        <taxon>Seminavis</taxon>
    </lineage>
</organism>
<evidence type="ECO:0000313" key="11">
    <source>
        <dbReference type="EMBL" id="CAB9529892.1"/>
    </source>
</evidence>
<dbReference type="InterPro" id="IPR015815">
    <property type="entry name" value="HIBADH-related"/>
</dbReference>
<evidence type="ECO:0000256" key="6">
    <source>
        <dbReference type="ARBA" id="ARBA00023027"/>
    </source>
</evidence>
<dbReference type="InterPro" id="IPR029154">
    <property type="entry name" value="HIBADH-like_NADP-bd"/>
</dbReference>
<dbReference type="Gene3D" id="1.10.1040.10">
    <property type="entry name" value="N-(1-d-carboxylethyl)-l-norvaline Dehydrogenase, domain 2"/>
    <property type="match status" value="1"/>
</dbReference>
<evidence type="ECO:0000256" key="3">
    <source>
        <dbReference type="ARBA" id="ARBA00012991"/>
    </source>
</evidence>
<dbReference type="GO" id="GO:0051287">
    <property type="term" value="F:NAD binding"/>
    <property type="evidence" value="ECO:0007669"/>
    <property type="project" value="InterPro"/>
</dbReference>
<dbReference type="InterPro" id="IPR006115">
    <property type="entry name" value="6PGDH_NADP-bd"/>
</dbReference>
<gene>
    <name evidence="11" type="ORF">SEMRO_2662_G334010.1</name>
</gene>
<keyword evidence="4" id="KW-0101">Branched-chain amino acid catabolism</keyword>
<proteinExistence type="inferred from homology"/>
<sequence>MTLSSRILTRLKSSQGVLAAAGRSFSSSTAATSSVGFIGLGNMGLPMSINLANKANDSKMDVIAFDANPTALNLAKEAGMRTASSVEEIGASNCSVIITMLPGCQAVDAVTPILLESSDPNASTLFVDCSTVHPSTSRRWNDELKEKGHTRMDAPVSGGVKGATDGTLTFMVGCDDPATLQQAQPLIMGQRSIHCGTAGAGSATKLCNNLALAAQMLGICEAMNLGESLGVDPIVLAQVMNTSTAKSWSCEVNNPHPVVATDRGTGAAANRYQGGFGSKLMQKDLSLAVSAGADAGVALPVGVLSKELYHMATLHGLGDKDFGVMLQFLRGQKP</sequence>
<dbReference type="EC" id="1.1.1.31" evidence="3"/>
<dbReference type="Proteomes" id="UP001153069">
    <property type="component" value="Unassembled WGS sequence"/>
</dbReference>
<dbReference type="Gene3D" id="3.40.50.720">
    <property type="entry name" value="NAD(P)-binding Rossmann-like Domain"/>
    <property type="match status" value="1"/>
</dbReference>
<dbReference type="OrthoDB" id="435038at2759"/>
<keyword evidence="12" id="KW-1185">Reference proteome</keyword>
<dbReference type="SUPFAM" id="SSF51735">
    <property type="entry name" value="NAD(P)-binding Rossmann-fold domains"/>
    <property type="match status" value="1"/>
</dbReference>
<dbReference type="AlphaFoldDB" id="A0A9N8EZE0"/>
<dbReference type="EMBL" id="CAICTM010002660">
    <property type="protein sequence ID" value="CAB9529892.1"/>
    <property type="molecule type" value="Genomic_DNA"/>
</dbReference>
<feature type="domain" description="6-phosphogluconate dehydrogenase NADP-binding" evidence="9">
    <location>
        <begin position="35"/>
        <end position="187"/>
    </location>
</feature>
<keyword evidence="5" id="KW-0560">Oxidoreductase</keyword>
<dbReference type="PANTHER" id="PTHR22981">
    <property type="entry name" value="3-HYDROXYISOBUTYRATE DEHYDROGENASE-RELATED"/>
    <property type="match status" value="1"/>
</dbReference>
<comment type="caution">
    <text evidence="11">The sequence shown here is derived from an EMBL/GenBank/DDBJ whole genome shotgun (WGS) entry which is preliminary data.</text>
</comment>
<dbReference type="Pfam" id="PF03446">
    <property type="entry name" value="NAD_binding_2"/>
    <property type="match status" value="1"/>
</dbReference>
<feature type="active site" evidence="8">
    <location>
        <position position="205"/>
    </location>
</feature>
<evidence type="ECO:0000256" key="4">
    <source>
        <dbReference type="ARBA" id="ARBA00022456"/>
    </source>
</evidence>
<evidence type="ECO:0000256" key="7">
    <source>
        <dbReference type="ARBA" id="ARBA00049197"/>
    </source>
</evidence>
<dbReference type="PROSITE" id="PS00895">
    <property type="entry name" value="3_HYDROXYISOBUT_DH"/>
    <property type="match status" value="1"/>
</dbReference>
<comment type="similarity">
    <text evidence="2">Belongs to the HIBADH-related family. 3-hydroxyisobutyrate dehydrogenase subfamily.</text>
</comment>
<dbReference type="InterPro" id="IPR008927">
    <property type="entry name" value="6-PGluconate_DH-like_C_sf"/>
</dbReference>
<name>A0A9N8EZE0_9STRA</name>
<evidence type="ECO:0000256" key="5">
    <source>
        <dbReference type="ARBA" id="ARBA00023002"/>
    </source>
</evidence>
<protein>
    <recommendedName>
        <fullName evidence="3">3-hydroxyisobutyrate dehydrogenase</fullName>
        <ecNumber evidence="3">1.1.1.31</ecNumber>
    </recommendedName>
</protein>
<dbReference type="FunFam" id="1.10.1040.10:FF:000006">
    <property type="entry name" value="3-hydroxyisobutyrate dehydrogenase"/>
    <property type="match status" value="1"/>
</dbReference>
<keyword evidence="6" id="KW-0520">NAD</keyword>
<evidence type="ECO:0000256" key="8">
    <source>
        <dbReference type="PIRSR" id="PIRSR000103-1"/>
    </source>
</evidence>
<evidence type="ECO:0000256" key="1">
    <source>
        <dbReference type="ARBA" id="ARBA00005109"/>
    </source>
</evidence>
<accession>A0A9N8EZE0</accession>
<dbReference type="GO" id="GO:0008442">
    <property type="term" value="F:3-hydroxyisobutyrate dehydrogenase activity"/>
    <property type="evidence" value="ECO:0007669"/>
    <property type="project" value="UniProtKB-EC"/>
</dbReference>
<dbReference type="PIRSF" id="PIRSF000103">
    <property type="entry name" value="HIBADH"/>
    <property type="match status" value="1"/>
</dbReference>
<dbReference type="PANTHER" id="PTHR22981:SF7">
    <property type="entry name" value="3-HYDROXYISOBUTYRATE DEHYDROGENASE, MITOCHONDRIAL"/>
    <property type="match status" value="1"/>
</dbReference>
<evidence type="ECO:0000259" key="10">
    <source>
        <dbReference type="Pfam" id="PF14833"/>
    </source>
</evidence>
<evidence type="ECO:0000313" key="12">
    <source>
        <dbReference type="Proteomes" id="UP001153069"/>
    </source>
</evidence>
<dbReference type="GO" id="GO:0006574">
    <property type="term" value="P:L-valine catabolic process"/>
    <property type="evidence" value="ECO:0007669"/>
    <property type="project" value="TreeGrafter"/>
</dbReference>
<evidence type="ECO:0000259" key="9">
    <source>
        <dbReference type="Pfam" id="PF03446"/>
    </source>
</evidence>
<comment type="catalytic activity">
    <reaction evidence="7">
        <text>3-hydroxy-2-methylpropanoate + NAD(+) = 2-methyl-3-oxopropanoate + NADH + H(+)</text>
        <dbReference type="Rhea" id="RHEA:17681"/>
        <dbReference type="ChEBI" id="CHEBI:11805"/>
        <dbReference type="ChEBI" id="CHEBI:15378"/>
        <dbReference type="ChEBI" id="CHEBI:57540"/>
        <dbReference type="ChEBI" id="CHEBI:57700"/>
        <dbReference type="ChEBI" id="CHEBI:57945"/>
        <dbReference type="EC" id="1.1.1.31"/>
    </reaction>
</comment>
<comment type="pathway">
    <text evidence="1">Amino-acid degradation; L-valine degradation.</text>
</comment>
<dbReference type="InterPro" id="IPR002204">
    <property type="entry name" value="3-OH-isobutyrate_DH-rel_CS"/>
</dbReference>
<evidence type="ECO:0000256" key="2">
    <source>
        <dbReference type="ARBA" id="ARBA00006013"/>
    </source>
</evidence>
<dbReference type="InterPro" id="IPR036291">
    <property type="entry name" value="NAD(P)-bd_dom_sf"/>
</dbReference>
<dbReference type="GO" id="GO:0050661">
    <property type="term" value="F:NADP binding"/>
    <property type="evidence" value="ECO:0007669"/>
    <property type="project" value="InterPro"/>
</dbReference>
<reference evidence="11" key="1">
    <citation type="submission" date="2020-06" db="EMBL/GenBank/DDBJ databases">
        <authorList>
            <consortium name="Plant Systems Biology data submission"/>
        </authorList>
    </citation>
    <scope>NUCLEOTIDE SEQUENCE</scope>
    <source>
        <strain evidence="11">D6</strain>
    </source>
</reference>
<dbReference type="InterPro" id="IPR013328">
    <property type="entry name" value="6PGD_dom2"/>
</dbReference>
<dbReference type="SUPFAM" id="SSF48179">
    <property type="entry name" value="6-phosphogluconate dehydrogenase C-terminal domain-like"/>
    <property type="match status" value="1"/>
</dbReference>
<feature type="domain" description="3-hydroxyisobutyrate dehydrogenase-like NAD-binding" evidence="10">
    <location>
        <begin position="199"/>
        <end position="328"/>
    </location>
</feature>
<dbReference type="Pfam" id="PF14833">
    <property type="entry name" value="NAD_binding_11"/>
    <property type="match status" value="1"/>
</dbReference>